<dbReference type="PANTHER" id="PTHR10457:SF7">
    <property type="entry name" value="GALACTOKINASE-RELATED"/>
    <property type="match status" value="1"/>
</dbReference>
<evidence type="ECO:0000256" key="5">
    <source>
        <dbReference type="ARBA" id="ARBA00022777"/>
    </source>
</evidence>
<organism evidence="12">
    <name type="scientific">Corethrella appendiculata</name>
    <dbReference type="NCBI Taxonomy" id="1370023"/>
    <lineage>
        <taxon>Eukaryota</taxon>
        <taxon>Metazoa</taxon>
        <taxon>Ecdysozoa</taxon>
        <taxon>Arthropoda</taxon>
        <taxon>Hexapoda</taxon>
        <taxon>Insecta</taxon>
        <taxon>Pterygota</taxon>
        <taxon>Neoptera</taxon>
        <taxon>Endopterygota</taxon>
        <taxon>Diptera</taxon>
        <taxon>Nematocera</taxon>
        <taxon>Culicoidea</taxon>
        <taxon>Chaoboridae</taxon>
        <taxon>Corethrella</taxon>
    </lineage>
</organism>
<dbReference type="PRINTS" id="PR00959">
    <property type="entry name" value="MEVGALKINASE"/>
</dbReference>
<dbReference type="GO" id="GO:0005829">
    <property type="term" value="C:cytosol"/>
    <property type="evidence" value="ECO:0007669"/>
    <property type="project" value="TreeGrafter"/>
</dbReference>
<dbReference type="InterPro" id="IPR036554">
    <property type="entry name" value="GHMP_kinase_C_sf"/>
</dbReference>
<dbReference type="AlphaFoldDB" id="U5EZ50"/>
<sequence length="397" mass="43507">MVSRVISFDEIVKRSIQTYRDVYGSDPEFGCCAPGRVNLIGEHVDYNDGFVLPMALPMVTVIVGSISSSSSQCDIYTGCEGADDTNRVKFDVKNITKGTTKWINYVKGVIFNYGANVPGFNAVIMSNVPVGGGLSSSAALEVATLKFLELITKYTHEKLSDKALICQKAEHTFADMPCGIMDQLISVMGKERNALLINCQNLETSQIPFETNDLAVLICNSNVKHELSSSEYPTRRKQCNQALKLMGLKSYKDATLGDLEALENCDELLLRRARHVITEIKRTVEAASALKQGDFVKMGKLMTESHLSLRDDFQVSCYELDILVDAANNSSGVLGSRMTGGGFGGCTVILLYKNNINSTIKTMDAVYSSKTDGKNKANFYVCEPSEGARFINLCNFS</sequence>
<evidence type="ECO:0000256" key="6">
    <source>
        <dbReference type="ARBA" id="ARBA00022840"/>
    </source>
</evidence>
<proteinExistence type="evidence at transcript level"/>
<keyword evidence="7" id="KW-0460">Magnesium</keyword>
<dbReference type="GO" id="GO:0005524">
    <property type="term" value="F:ATP binding"/>
    <property type="evidence" value="ECO:0007669"/>
    <property type="project" value="UniProtKB-KW"/>
</dbReference>
<dbReference type="Pfam" id="PF10509">
    <property type="entry name" value="GalKase_gal_bdg"/>
    <property type="match status" value="1"/>
</dbReference>
<dbReference type="PROSITE" id="PS00627">
    <property type="entry name" value="GHMP_KINASES_ATP"/>
    <property type="match status" value="1"/>
</dbReference>
<keyword evidence="5" id="KW-0418">Kinase</keyword>
<evidence type="ECO:0000256" key="8">
    <source>
        <dbReference type="ARBA" id="ARBA00023277"/>
    </source>
</evidence>
<evidence type="ECO:0000259" key="10">
    <source>
        <dbReference type="Pfam" id="PF08544"/>
    </source>
</evidence>
<dbReference type="Pfam" id="PF00288">
    <property type="entry name" value="GHMP_kinases_N"/>
    <property type="match status" value="1"/>
</dbReference>
<dbReference type="FunFam" id="3.30.230.10:FF:000040">
    <property type="entry name" value="Galactokinase 1"/>
    <property type="match status" value="1"/>
</dbReference>
<dbReference type="Pfam" id="PF08544">
    <property type="entry name" value="GHMP_kinases_C"/>
    <property type="match status" value="1"/>
</dbReference>
<evidence type="ECO:0000256" key="7">
    <source>
        <dbReference type="ARBA" id="ARBA00022842"/>
    </source>
</evidence>
<dbReference type="EMBL" id="GANO01001429">
    <property type="protein sequence ID" value="JAB58442.1"/>
    <property type="molecule type" value="mRNA"/>
</dbReference>
<evidence type="ECO:0000259" key="11">
    <source>
        <dbReference type="Pfam" id="PF10509"/>
    </source>
</evidence>
<keyword evidence="3" id="KW-0479">Metal-binding</keyword>
<dbReference type="PANTHER" id="PTHR10457">
    <property type="entry name" value="MEVALONATE KINASE/GALACTOKINASE"/>
    <property type="match status" value="1"/>
</dbReference>
<feature type="domain" description="GHMP kinase N-terminal" evidence="9">
    <location>
        <begin position="104"/>
        <end position="190"/>
    </location>
</feature>
<evidence type="ECO:0000256" key="4">
    <source>
        <dbReference type="ARBA" id="ARBA00022741"/>
    </source>
</evidence>
<dbReference type="SUPFAM" id="SSF54211">
    <property type="entry name" value="Ribosomal protein S5 domain 2-like"/>
    <property type="match status" value="1"/>
</dbReference>
<dbReference type="InterPro" id="IPR014721">
    <property type="entry name" value="Ribsml_uS5_D2-typ_fold_subgr"/>
</dbReference>
<name>U5EZ50_9DIPT</name>
<dbReference type="PROSITE" id="PS00106">
    <property type="entry name" value="GALACTOKINASE"/>
    <property type="match status" value="1"/>
</dbReference>
<dbReference type="InterPro" id="IPR019741">
    <property type="entry name" value="Galactokinase_CS"/>
</dbReference>
<feature type="domain" description="GHMP kinase C-terminal" evidence="10">
    <location>
        <begin position="287"/>
        <end position="360"/>
    </location>
</feature>
<dbReference type="InterPro" id="IPR019539">
    <property type="entry name" value="GalKase_N"/>
</dbReference>
<dbReference type="GO" id="GO:0046872">
    <property type="term" value="F:metal ion binding"/>
    <property type="evidence" value="ECO:0007669"/>
    <property type="project" value="UniProtKB-KW"/>
</dbReference>
<accession>U5EZ50</accession>
<dbReference type="NCBIfam" id="TIGR00131">
    <property type="entry name" value="gal_kin"/>
    <property type="match status" value="1"/>
</dbReference>
<dbReference type="InterPro" id="IPR006206">
    <property type="entry name" value="Mevalonate/galactokinase"/>
</dbReference>
<dbReference type="InterPro" id="IPR013750">
    <property type="entry name" value="GHMP_kinase_C_dom"/>
</dbReference>
<dbReference type="InterPro" id="IPR020568">
    <property type="entry name" value="Ribosomal_Su5_D2-typ_SF"/>
</dbReference>
<dbReference type="GO" id="GO:0004335">
    <property type="term" value="F:galactokinase activity"/>
    <property type="evidence" value="ECO:0007669"/>
    <property type="project" value="InterPro"/>
</dbReference>
<comment type="similarity">
    <text evidence="1">Belongs to the GHMP kinase family. GalK subfamily.</text>
</comment>
<dbReference type="FunFam" id="3.30.70.890:FF:000001">
    <property type="entry name" value="Galactokinase"/>
    <property type="match status" value="1"/>
</dbReference>
<dbReference type="Gene3D" id="3.30.230.10">
    <property type="match status" value="1"/>
</dbReference>
<keyword evidence="4" id="KW-0547">Nucleotide-binding</keyword>
<keyword evidence="6" id="KW-0067">ATP-binding</keyword>
<feature type="domain" description="Galactokinase N-terminal" evidence="11">
    <location>
        <begin position="18"/>
        <end position="65"/>
    </location>
</feature>
<dbReference type="SUPFAM" id="SSF55060">
    <property type="entry name" value="GHMP Kinase, C-terminal domain"/>
    <property type="match status" value="1"/>
</dbReference>
<reference evidence="12" key="1">
    <citation type="journal article" date="2014" name="Insect Biochem. Mol. Biol.">
        <title>An insight into the sialome of the frog biting fly, Corethrella appendiculata.</title>
        <authorList>
            <person name="Ribeiro J.M.C."/>
            <person name="Chagas A.C."/>
            <person name="Pham V.M."/>
            <person name="Lounibos L.P."/>
            <person name="Calvo E."/>
        </authorList>
    </citation>
    <scope>NUCLEOTIDE SEQUENCE</scope>
    <source>
        <tissue evidence="12">Salivary glands</tissue>
    </source>
</reference>
<dbReference type="Gene3D" id="3.30.70.890">
    <property type="entry name" value="GHMP kinase, C-terminal domain"/>
    <property type="match status" value="1"/>
</dbReference>
<dbReference type="InterPro" id="IPR006203">
    <property type="entry name" value="GHMP_knse_ATP-bd_CS"/>
</dbReference>
<keyword evidence="8" id="KW-0119">Carbohydrate metabolism</keyword>
<keyword evidence="2" id="KW-0808">Transferase</keyword>
<dbReference type="GO" id="GO:0006012">
    <property type="term" value="P:galactose metabolic process"/>
    <property type="evidence" value="ECO:0007669"/>
    <property type="project" value="InterPro"/>
</dbReference>
<evidence type="ECO:0000259" key="9">
    <source>
        <dbReference type="Pfam" id="PF00288"/>
    </source>
</evidence>
<dbReference type="PRINTS" id="PR00473">
    <property type="entry name" value="GALCTOKINASE"/>
</dbReference>
<dbReference type="InterPro" id="IPR000705">
    <property type="entry name" value="Galactokinase"/>
</dbReference>
<dbReference type="PIRSF" id="PIRSF000530">
    <property type="entry name" value="Galactokinase"/>
    <property type="match status" value="1"/>
</dbReference>
<evidence type="ECO:0000256" key="2">
    <source>
        <dbReference type="ARBA" id="ARBA00022679"/>
    </source>
</evidence>
<evidence type="ECO:0000313" key="12">
    <source>
        <dbReference type="EMBL" id="JAB58442.1"/>
    </source>
</evidence>
<evidence type="ECO:0000256" key="3">
    <source>
        <dbReference type="ARBA" id="ARBA00022723"/>
    </source>
</evidence>
<protein>
    <submittedName>
        <fullName evidence="12">Putative galactitol metabolic process</fullName>
    </submittedName>
</protein>
<evidence type="ECO:0000256" key="1">
    <source>
        <dbReference type="ARBA" id="ARBA00006566"/>
    </source>
</evidence>
<dbReference type="InterPro" id="IPR006204">
    <property type="entry name" value="GHMP_kinase_N_dom"/>
</dbReference>